<feature type="domain" description="Big-1" evidence="3">
    <location>
        <begin position="496"/>
        <end position="558"/>
    </location>
</feature>
<name>A0ABR9T259_9SPHI</name>
<evidence type="ECO:0000256" key="2">
    <source>
        <dbReference type="SAM" id="MobiDB-lite"/>
    </source>
</evidence>
<evidence type="ECO:0000259" key="3">
    <source>
        <dbReference type="Pfam" id="PF02369"/>
    </source>
</evidence>
<evidence type="ECO:0000313" key="5">
    <source>
        <dbReference type="Proteomes" id="UP000618319"/>
    </source>
</evidence>
<feature type="compositionally biased region" description="Basic and acidic residues" evidence="2">
    <location>
        <begin position="470"/>
        <end position="482"/>
    </location>
</feature>
<gene>
    <name evidence="4" type="ORF">C4F40_01585</name>
</gene>
<dbReference type="EMBL" id="PSKQ01000010">
    <property type="protein sequence ID" value="MBE8719420.1"/>
    <property type="molecule type" value="Genomic_DNA"/>
</dbReference>
<proteinExistence type="inferred from homology"/>
<dbReference type="SUPFAM" id="SSF49373">
    <property type="entry name" value="Invasin/intimin cell-adhesion fragments"/>
    <property type="match status" value="1"/>
</dbReference>
<dbReference type="InterPro" id="IPR013783">
    <property type="entry name" value="Ig-like_fold"/>
</dbReference>
<dbReference type="RefSeq" id="WP_196937437.1">
    <property type="nucleotide sequence ID" value="NZ_MU158689.1"/>
</dbReference>
<dbReference type="Pfam" id="PF02369">
    <property type="entry name" value="Big_1"/>
    <property type="match status" value="1"/>
</dbReference>
<dbReference type="InterPro" id="IPR003344">
    <property type="entry name" value="Big_1_dom"/>
</dbReference>
<evidence type="ECO:0000256" key="1">
    <source>
        <dbReference type="ARBA" id="ARBA00010116"/>
    </source>
</evidence>
<reference evidence="4 5" key="1">
    <citation type="submission" date="2018-02" db="EMBL/GenBank/DDBJ databases">
        <title>Sphingobacterium KA21.</title>
        <authorList>
            <person name="Vasarhelyi B.M."/>
            <person name="Deshmukh S."/>
            <person name="Balint B."/>
            <person name="Kukolya J."/>
        </authorList>
    </citation>
    <scope>NUCLEOTIDE SEQUENCE [LARGE SCALE GENOMIC DNA]</scope>
    <source>
        <strain evidence="4 5">Ka21</strain>
    </source>
</reference>
<dbReference type="Gene3D" id="2.60.40.10">
    <property type="entry name" value="Immunoglobulins"/>
    <property type="match status" value="1"/>
</dbReference>
<protein>
    <recommendedName>
        <fullName evidence="3">Big-1 domain-containing protein</fullName>
    </recommendedName>
</protein>
<feature type="region of interest" description="Disordered" evidence="2">
    <location>
        <begin position="469"/>
        <end position="491"/>
    </location>
</feature>
<dbReference type="Proteomes" id="UP000618319">
    <property type="component" value="Unassembled WGS sequence"/>
</dbReference>
<evidence type="ECO:0000313" key="4">
    <source>
        <dbReference type="EMBL" id="MBE8719420.1"/>
    </source>
</evidence>
<organism evidence="4 5">
    <name type="scientific">Sphingobacterium pedocola</name>
    <dbReference type="NCBI Taxonomy" id="2082722"/>
    <lineage>
        <taxon>Bacteria</taxon>
        <taxon>Pseudomonadati</taxon>
        <taxon>Bacteroidota</taxon>
        <taxon>Sphingobacteriia</taxon>
        <taxon>Sphingobacteriales</taxon>
        <taxon>Sphingobacteriaceae</taxon>
        <taxon>Sphingobacterium</taxon>
    </lineage>
</organism>
<accession>A0ABR9T259</accession>
<dbReference type="InterPro" id="IPR008964">
    <property type="entry name" value="Invasin/intimin_cell_adhesion"/>
</dbReference>
<comment type="similarity">
    <text evidence="1">Belongs to the intimin/invasin family.</text>
</comment>
<sequence length="720" mass="78927">MKNIFFYLIFLLIVLPTSCKKQSNDAIDDKPDEETPIVGSENAVFTPMSGTPGDIIQVKARFKADKSLWTGKLGDKSMQLSRLNDSIAYFVVPVVSPGKVNLNLSEAGLKESIFTVDTYQAITDPTPAVSSFSNTLETLITSLHEEDATLKTNMNLLMEAFHKKYAELPPSEKIALAYCLNGITKNLQAGPQAGSNKLLSASSSASLQSRLLKSSSFAWLDVPGSIESQAEYREAILASGALLVFSLSTLVVGAELFAAPTGWTQVGGLALLASSLYSFSKFLKYKSVMFRYNGKAITIFMPSASNKMRLMSTTTSNSAGLTFVQDTLYALRPTVGYETLTTADKNSNNMVFSRLISRMEEAGGLYNKGIDFLNGVSSWFSAKPSLTKFTLGLPASSPVQNRTSPGSLLRVEAVSDSRINIQVTPLDDGISVKASSTEVDTIVPLTFRLAYKEPDLGIDIHTVVNATYDGRPRPHQLDKVSGDKQTTTPGQKLKEPLKIKVTDENGKILAGVDVEWKIKSGGGSLSNTQRKTNAQGIASAEWTPGSTGDQEVSVLVNTIAGTPVRNAPLVFTAQGVTIIGKWKATELYHDWYDGDIDVSGRQMLGYHVAYTRESTKHDCTDHDKIEERTDAYELEFKENNTANFREKGFYRYQTACSTVPPIEENYDDTTSSSYTLRPDNVLVIDIEGDEMNFKILKLTSDELIIETFQGDYMKLVLKRN</sequence>
<comment type="caution">
    <text evidence="4">The sequence shown here is derived from an EMBL/GenBank/DDBJ whole genome shotgun (WGS) entry which is preliminary data.</text>
</comment>
<keyword evidence="5" id="KW-1185">Reference proteome</keyword>